<organism evidence="5 6">
    <name type="scientific">Pontibacter toksunensis</name>
    <dbReference type="NCBI Taxonomy" id="1332631"/>
    <lineage>
        <taxon>Bacteria</taxon>
        <taxon>Pseudomonadati</taxon>
        <taxon>Bacteroidota</taxon>
        <taxon>Cytophagia</taxon>
        <taxon>Cytophagales</taxon>
        <taxon>Hymenobacteraceae</taxon>
        <taxon>Pontibacter</taxon>
    </lineage>
</organism>
<keyword evidence="3 5" id="KW-0378">Hydrolase</keyword>
<dbReference type="InterPro" id="IPR002933">
    <property type="entry name" value="Peptidase_M20"/>
</dbReference>
<dbReference type="Gene3D" id="3.40.630.10">
    <property type="entry name" value="Zn peptidases"/>
    <property type="match status" value="1"/>
</dbReference>
<sequence length="474" mass="52724">MTSVQPVLSYASGNLPQFIKDLSSFIRFESIGTDAKYKRQTAACANWLAGHLKKTGLEHVKVFQTEKHPVVYADWIRHPAKPTLLIYGHYDVQPVQPLKEWVRPPFVPSVEGKYIYGRGASDDKGQLFSHVKALESFLKTERQLPINVKCVFEGEEEMGSPNLEAFLHKHKNLLKADVAVLSDMAILSKEKPSLTYALRGSLSVELEVIGHGVDLHSGNFGGAVHNPLQALSEILAKLHDASGKIAIPGFYSAVKVYSQQERTYMARYGPKGKDILRDARAARGWGEEGYSIYERTTIRPALSINGIVGGYQGLGVKSVIPAKASAKLNFRLVPDQDPHDIEKLFRQYIKKITPDTVTTRVHANLYASAYELDVNHPVLKAGKFAYSKGFGVPPVLTRIGGTIPVLSLFEKELNIPSVLLGFGLPDDRIHAPNERFFLPNFMKGIHTCIWFMLALSKYRLPANSQKKGEAQYLT</sequence>
<dbReference type="SUPFAM" id="SSF53187">
    <property type="entry name" value="Zn-dependent exopeptidases"/>
    <property type="match status" value="1"/>
</dbReference>
<dbReference type="Pfam" id="PF01546">
    <property type="entry name" value="Peptidase_M20"/>
    <property type="match status" value="1"/>
</dbReference>
<dbReference type="PANTHER" id="PTHR43270">
    <property type="entry name" value="BETA-ALA-HIS DIPEPTIDASE"/>
    <property type="match status" value="1"/>
</dbReference>
<accession>A0ABW6C1Z8</accession>
<dbReference type="Pfam" id="PF07687">
    <property type="entry name" value="M20_dimer"/>
    <property type="match status" value="1"/>
</dbReference>
<reference evidence="6" key="1">
    <citation type="journal article" date="2019" name="Int. J. Syst. Evol. Microbiol.">
        <title>The Global Catalogue of Microorganisms (GCM) 10K type strain sequencing project: providing services to taxonomists for standard genome sequencing and annotation.</title>
        <authorList>
            <consortium name="The Broad Institute Genomics Platform"/>
            <consortium name="The Broad Institute Genome Sequencing Center for Infectious Disease"/>
            <person name="Wu L."/>
            <person name="Ma J."/>
        </authorList>
    </citation>
    <scope>NUCLEOTIDE SEQUENCE [LARGE SCALE GENOMIC DNA]</scope>
    <source>
        <strain evidence="6">KCTC 23984</strain>
    </source>
</reference>
<keyword evidence="5" id="KW-0224">Dipeptidase</keyword>
<evidence type="ECO:0000259" key="4">
    <source>
        <dbReference type="Pfam" id="PF07687"/>
    </source>
</evidence>
<evidence type="ECO:0000256" key="3">
    <source>
        <dbReference type="ARBA" id="ARBA00022801"/>
    </source>
</evidence>
<evidence type="ECO:0000313" key="6">
    <source>
        <dbReference type="Proteomes" id="UP001597641"/>
    </source>
</evidence>
<dbReference type="PANTHER" id="PTHR43270:SF12">
    <property type="entry name" value="SUCCINYL-DIAMINOPIMELATE DESUCCINYLASE"/>
    <property type="match status" value="1"/>
</dbReference>
<gene>
    <name evidence="5" type="ORF">ACFS7Z_22530</name>
</gene>
<dbReference type="RefSeq" id="WP_377489985.1">
    <property type="nucleotide sequence ID" value="NZ_JBHUOX010000025.1"/>
</dbReference>
<evidence type="ECO:0000256" key="2">
    <source>
        <dbReference type="ARBA" id="ARBA00022723"/>
    </source>
</evidence>
<keyword evidence="2" id="KW-0479">Metal-binding</keyword>
<dbReference type="InterPro" id="IPR051458">
    <property type="entry name" value="Cyt/Met_Dipeptidase"/>
</dbReference>
<name>A0ABW6C1Z8_9BACT</name>
<dbReference type="Gene3D" id="3.30.70.360">
    <property type="match status" value="1"/>
</dbReference>
<keyword evidence="6" id="KW-1185">Reference proteome</keyword>
<evidence type="ECO:0000313" key="5">
    <source>
        <dbReference type="EMBL" id="MFD3003157.1"/>
    </source>
</evidence>
<protein>
    <submittedName>
        <fullName evidence="5">Dipeptidase</fullName>
        <ecNumber evidence="5">3.4.13.-</ecNumber>
    </submittedName>
</protein>
<proteinExistence type="predicted"/>
<dbReference type="InterPro" id="IPR011650">
    <property type="entry name" value="Peptidase_M20_dimer"/>
</dbReference>
<evidence type="ECO:0000256" key="1">
    <source>
        <dbReference type="ARBA" id="ARBA00022670"/>
    </source>
</evidence>
<comment type="caution">
    <text evidence="5">The sequence shown here is derived from an EMBL/GenBank/DDBJ whole genome shotgun (WGS) entry which is preliminary data.</text>
</comment>
<dbReference type="GO" id="GO:0016805">
    <property type="term" value="F:dipeptidase activity"/>
    <property type="evidence" value="ECO:0007669"/>
    <property type="project" value="UniProtKB-KW"/>
</dbReference>
<feature type="domain" description="Peptidase M20 dimerisation" evidence="4">
    <location>
        <begin position="196"/>
        <end position="355"/>
    </location>
</feature>
<dbReference type="Proteomes" id="UP001597641">
    <property type="component" value="Unassembled WGS sequence"/>
</dbReference>
<dbReference type="EMBL" id="JBHUOX010000025">
    <property type="protein sequence ID" value="MFD3003157.1"/>
    <property type="molecule type" value="Genomic_DNA"/>
</dbReference>
<dbReference type="NCBIfam" id="NF006579">
    <property type="entry name" value="PRK09104.1"/>
    <property type="match status" value="1"/>
</dbReference>
<keyword evidence="1" id="KW-0645">Protease</keyword>
<dbReference type="NCBIfam" id="NF006053">
    <property type="entry name" value="PRK08201.1"/>
    <property type="match status" value="1"/>
</dbReference>
<dbReference type="EC" id="3.4.13.-" evidence="5"/>